<evidence type="ECO:0000313" key="13">
    <source>
        <dbReference type="Proteomes" id="UP000093281"/>
    </source>
</evidence>
<dbReference type="PANTHER" id="PTHR34933">
    <property type="entry name" value="FLAGELLAR L-RING PROTEIN"/>
    <property type="match status" value="1"/>
</dbReference>
<evidence type="ECO:0000256" key="1">
    <source>
        <dbReference type="ARBA" id="ARBA00002591"/>
    </source>
</evidence>
<keyword evidence="8" id="KW-0472">Membrane</keyword>
<proteinExistence type="inferred from homology"/>
<dbReference type="AlphaFoldDB" id="A0A1C0B9I7"/>
<dbReference type="EMBL" id="LCUJ01000001">
    <property type="protein sequence ID" value="OCM00267.1"/>
    <property type="molecule type" value="Genomic_DNA"/>
</dbReference>
<evidence type="ECO:0000256" key="3">
    <source>
        <dbReference type="ARBA" id="ARBA00004442"/>
    </source>
</evidence>
<dbReference type="Pfam" id="PF02107">
    <property type="entry name" value="FlgH"/>
    <property type="match status" value="1"/>
</dbReference>
<evidence type="ECO:0000256" key="8">
    <source>
        <dbReference type="ARBA" id="ARBA00023136"/>
    </source>
</evidence>
<keyword evidence="10" id="KW-0998">Cell outer membrane</keyword>
<evidence type="ECO:0000256" key="4">
    <source>
        <dbReference type="ARBA" id="ARBA00006929"/>
    </source>
</evidence>
<keyword evidence="7" id="KW-0732">Signal</keyword>
<name>A0A1C0B9I7_9BACT</name>
<dbReference type="InterPro" id="IPR000527">
    <property type="entry name" value="Flag_Lring"/>
</dbReference>
<dbReference type="STRING" id="544718.AAX25_00814"/>
<dbReference type="GO" id="GO:0071973">
    <property type="term" value="P:bacterial-type flagellum-dependent cell motility"/>
    <property type="evidence" value="ECO:0007669"/>
    <property type="project" value="InterPro"/>
</dbReference>
<organism evidence="12 13">
    <name type="scientific">Aliarcobacter thereius</name>
    <dbReference type="NCBI Taxonomy" id="544718"/>
    <lineage>
        <taxon>Bacteria</taxon>
        <taxon>Pseudomonadati</taxon>
        <taxon>Campylobacterota</taxon>
        <taxon>Epsilonproteobacteria</taxon>
        <taxon>Campylobacterales</taxon>
        <taxon>Arcobacteraceae</taxon>
        <taxon>Aliarcobacter</taxon>
    </lineage>
</organism>
<dbReference type="PATRIC" id="fig|544718.51.peg.255"/>
<keyword evidence="12" id="KW-0969">Cilium</keyword>
<dbReference type="PROSITE" id="PS51257">
    <property type="entry name" value="PROKAR_LIPOPROTEIN"/>
    <property type="match status" value="1"/>
</dbReference>
<keyword evidence="9" id="KW-0975">Bacterial flagellum</keyword>
<dbReference type="RefSeq" id="WP_066185268.1">
    <property type="nucleotide sequence ID" value="NZ_LCUJ01000001.1"/>
</dbReference>
<comment type="caution">
    <text evidence="12">The sequence shown here is derived from an EMBL/GenBank/DDBJ whole genome shotgun (WGS) entry which is preliminary data.</text>
</comment>
<evidence type="ECO:0000256" key="5">
    <source>
        <dbReference type="ARBA" id="ARBA00011439"/>
    </source>
</evidence>
<dbReference type="OrthoDB" id="9789227at2"/>
<keyword evidence="12" id="KW-0966">Cell projection</keyword>
<evidence type="ECO:0000256" key="7">
    <source>
        <dbReference type="ARBA" id="ARBA00022729"/>
    </source>
</evidence>
<comment type="subunit">
    <text evidence="5">The basal body constitutes a major portion of the flagellar organelle and consists of four rings (L,P,S, and M) mounted on a central rod.</text>
</comment>
<accession>A0A1C0B9I7</accession>
<evidence type="ECO:0000256" key="11">
    <source>
        <dbReference type="ARBA" id="ARBA00032876"/>
    </source>
</evidence>
<dbReference type="PANTHER" id="PTHR34933:SF1">
    <property type="entry name" value="FLAGELLAR L-RING PROTEIN"/>
    <property type="match status" value="1"/>
</dbReference>
<protein>
    <recommendedName>
        <fullName evidence="6">Flagellar L-ring protein</fullName>
    </recommendedName>
    <alternativeName>
        <fullName evidence="11">Basal body L-ring protein</fullName>
    </alternativeName>
</protein>
<evidence type="ECO:0000256" key="10">
    <source>
        <dbReference type="ARBA" id="ARBA00023237"/>
    </source>
</evidence>
<comment type="subcellular location">
    <subcellularLocation>
        <location evidence="2">Bacterial flagellum basal body</location>
    </subcellularLocation>
    <subcellularLocation>
        <location evidence="3">Cell outer membrane</location>
    </subcellularLocation>
</comment>
<dbReference type="Proteomes" id="UP000093281">
    <property type="component" value="Unassembled WGS sequence"/>
</dbReference>
<comment type="function">
    <text evidence="1">Assembles around the rod to form the L-ring and probably protects the motor/basal body from shearing forces during rotation.</text>
</comment>
<dbReference type="GO" id="GO:0009427">
    <property type="term" value="C:bacterial-type flagellum basal body, distal rod, L ring"/>
    <property type="evidence" value="ECO:0007669"/>
    <property type="project" value="InterPro"/>
</dbReference>
<dbReference type="GO" id="GO:0009279">
    <property type="term" value="C:cell outer membrane"/>
    <property type="evidence" value="ECO:0007669"/>
    <property type="project" value="UniProtKB-SubCell"/>
</dbReference>
<keyword evidence="12" id="KW-0282">Flagellum</keyword>
<gene>
    <name evidence="12" type="primary">flgH</name>
    <name evidence="12" type="ORF">AAX29_00265</name>
</gene>
<comment type="similarity">
    <text evidence="4">Belongs to the FlgH family.</text>
</comment>
<reference evidence="13" key="1">
    <citation type="submission" date="2015-05" db="EMBL/GenBank/DDBJ databases">
        <authorList>
            <person name="Rovetto F."/>
            <person name="Cocolin L."/>
            <person name="Illeghems K."/>
            <person name="Van Nieuwerburgh F."/>
            <person name="Houf K."/>
        </authorList>
    </citation>
    <scope>NUCLEOTIDE SEQUENCE [LARGE SCALE GENOMIC DNA]</scope>
    <source>
        <strain evidence="13">DU22</strain>
    </source>
</reference>
<evidence type="ECO:0000313" key="12">
    <source>
        <dbReference type="EMBL" id="OCM00267.1"/>
    </source>
</evidence>
<evidence type="ECO:0000256" key="2">
    <source>
        <dbReference type="ARBA" id="ARBA00004117"/>
    </source>
</evidence>
<evidence type="ECO:0000256" key="9">
    <source>
        <dbReference type="ARBA" id="ARBA00023143"/>
    </source>
</evidence>
<evidence type="ECO:0000256" key="6">
    <source>
        <dbReference type="ARBA" id="ARBA00016940"/>
    </source>
</evidence>
<dbReference type="GO" id="GO:0003774">
    <property type="term" value="F:cytoskeletal motor activity"/>
    <property type="evidence" value="ECO:0007669"/>
    <property type="project" value="InterPro"/>
</dbReference>
<sequence>MKRYLLACIPFIFVSCSSMDRPEIEFTKPEHQVVRDEPKVKRNKGSLYSVQGSSLFADKKDLQIGDIIQIRISEGLQQKTDNKRELTSNRQNEFGGGMFTSVGGNALGGTMGSATDRINANLGVNFGTNSSDSDKGKVKTEVKENFDTDISAIIEEVYQNGNYFIKGTKEVLLDGQKQEIIITGIIRPYDISPENSINSAQIANLKLLYKKDGDEADILQAPWGTRFLRSIWPF</sequence>